<dbReference type="Proteomes" id="UP000318711">
    <property type="component" value="Unassembled WGS sequence"/>
</dbReference>
<sequence>MYQFEKLKVWQESLILVRVTYLLIDKLPKSERFGITDQLRRSVTSICLNIAEGCGSNSRTEFKRFLQIGKKSLYETMAIFKIINTLFPEINTDLQIKQIDIVGKLLNGLINSINRESNN</sequence>
<dbReference type="InterPro" id="IPR012657">
    <property type="entry name" value="23S_rRNA-intervening_sequence"/>
</dbReference>
<keyword evidence="1" id="KW-0689">Ribosomal protein</keyword>
<dbReference type="Pfam" id="PF05635">
    <property type="entry name" value="23S_rRNA_IVP"/>
    <property type="match status" value="1"/>
</dbReference>
<proteinExistence type="predicted"/>
<name>A0A554LW00_9BACT</name>
<dbReference type="NCBIfam" id="TIGR02436">
    <property type="entry name" value="four helix bundle protein"/>
    <property type="match status" value="1"/>
</dbReference>
<dbReference type="PANTHER" id="PTHR38471">
    <property type="entry name" value="FOUR HELIX BUNDLE PROTEIN"/>
    <property type="match status" value="1"/>
</dbReference>
<dbReference type="Gene3D" id="1.20.1440.60">
    <property type="entry name" value="23S rRNA-intervening sequence"/>
    <property type="match status" value="1"/>
</dbReference>
<keyword evidence="1" id="KW-0687">Ribonucleoprotein</keyword>
<protein>
    <submittedName>
        <fullName evidence="1">S23 ribosomal protein</fullName>
    </submittedName>
</protein>
<dbReference type="InterPro" id="IPR036583">
    <property type="entry name" value="23S_rRNA_IVS_sf"/>
</dbReference>
<dbReference type="SUPFAM" id="SSF158446">
    <property type="entry name" value="IVS-encoded protein-like"/>
    <property type="match status" value="1"/>
</dbReference>
<accession>A0A554LW00</accession>
<dbReference type="AlphaFoldDB" id="A0A554LW00"/>
<organism evidence="1 2">
    <name type="scientific">Candidatus Berkelbacteria bacterium Licking1014_2</name>
    <dbReference type="NCBI Taxonomy" id="2017146"/>
    <lineage>
        <taxon>Bacteria</taxon>
        <taxon>Candidatus Berkelbacteria</taxon>
    </lineage>
</organism>
<reference evidence="1 2" key="1">
    <citation type="submission" date="2017-07" db="EMBL/GenBank/DDBJ databases">
        <title>Mechanisms for carbon and nitrogen cycling indicate functional differentiation within the Candidate Phyla Radiation.</title>
        <authorList>
            <person name="Danczak R.E."/>
            <person name="Johnston M.D."/>
            <person name="Kenah C."/>
            <person name="Slattery M."/>
            <person name="Wrighton K.C."/>
            <person name="Wilkins M.J."/>
        </authorList>
    </citation>
    <scope>NUCLEOTIDE SEQUENCE [LARGE SCALE GENOMIC DNA]</scope>
    <source>
        <strain evidence="1">Licking1014_2</strain>
    </source>
</reference>
<gene>
    <name evidence="1" type="ORF">CEN88_217</name>
</gene>
<comment type="caution">
    <text evidence="1">The sequence shown here is derived from an EMBL/GenBank/DDBJ whole genome shotgun (WGS) entry which is preliminary data.</text>
</comment>
<evidence type="ECO:0000313" key="2">
    <source>
        <dbReference type="Proteomes" id="UP000318711"/>
    </source>
</evidence>
<evidence type="ECO:0000313" key="1">
    <source>
        <dbReference type="EMBL" id="TSC97037.1"/>
    </source>
</evidence>
<dbReference type="EMBL" id="VMGL01000020">
    <property type="protein sequence ID" value="TSC97037.1"/>
    <property type="molecule type" value="Genomic_DNA"/>
</dbReference>
<dbReference type="CDD" id="cd16377">
    <property type="entry name" value="23S_rRNA_IVP_like"/>
    <property type="match status" value="1"/>
</dbReference>
<dbReference type="PANTHER" id="PTHR38471:SF2">
    <property type="entry name" value="FOUR HELIX BUNDLE PROTEIN"/>
    <property type="match status" value="1"/>
</dbReference>
<dbReference type="GO" id="GO:0005840">
    <property type="term" value="C:ribosome"/>
    <property type="evidence" value="ECO:0007669"/>
    <property type="project" value="UniProtKB-KW"/>
</dbReference>